<feature type="transmembrane region" description="Helical" evidence="1">
    <location>
        <begin position="143"/>
        <end position="162"/>
    </location>
</feature>
<dbReference type="InParanoid" id="G0EHC1"/>
<keyword evidence="1" id="KW-0812">Transmembrane</keyword>
<feature type="transmembrane region" description="Helical" evidence="1">
    <location>
        <begin position="21"/>
        <end position="40"/>
    </location>
</feature>
<reference evidence="2 3" key="1">
    <citation type="journal article" date="2011" name="Stand. Genomic Sci.">
        <title>Complete genome sequence of the hyperthermophilic chemolithoautotroph Pyrolobus fumarii type strain (1A).</title>
        <authorList>
            <person name="Anderson I."/>
            <person name="Goker M."/>
            <person name="Nolan M."/>
            <person name="Lucas S."/>
            <person name="Hammon N."/>
            <person name="Deshpande S."/>
            <person name="Cheng J.F."/>
            <person name="Tapia R."/>
            <person name="Han C."/>
            <person name="Goodwin L."/>
            <person name="Pitluck S."/>
            <person name="Huntemann M."/>
            <person name="Liolios K."/>
            <person name="Ivanova N."/>
            <person name="Pagani I."/>
            <person name="Mavromatis K."/>
            <person name="Ovchinikova G."/>
            <person name="Pati A."/>
            <person name="Chen A."/>
            <person name="Palaniappan K."/>
            <person name="Land M."/>
            <person name="Hauser L."/>
            <person name="Brambilla E.M."/>
            <person name="Huber H."/>
            <person name="Yasawong M."/>
            <person name="Rohde M."/>
            <person name="Spring S."/>
            <person name="Abt B."/>
            <person name="Sikorski J."/>
            <person name="Wirth R."/>
            <person name="Detter J.C."/>
            <person name="Woyke T."/>
            <person name="Bristow J."/>
            <person name="Eisen J.A."/>
            <person name="Markowitz V."/>
            <person name="Hugenholtz P."/>
            <person name="Kyrpides N.C."/>
            <person name="Klenk H.P."/>
            <person name="Lapidus A."/>
        </authorList>
    </citation>
    <scope>NUCLEOTIDE SEQUENCE [LARGE SCALE GENOMIC DNA]</scope>
    <source>
        <strain evidence="3">DSM 11204 / 1A</strain>
    </source>
</reference>
<feature type="transmembrane region" description="Helical" evidence="1">
    <location>
        <begin position="80"/>
        <end position="99"/>
    </location>
</feature>
<sequence length="197" mass="21620">MGSINTAGYINGVRVLRDVKAFKIAGVLILFLVCLAAILAKPVQANGENGEEEHDYVGGEAWEAEEDEFGEEYAKTMGKIAFYLGLMLNLGFVAVRWARFVVDIPPGIQRLALELHMDGNIVLTIPALWHAYTFAEKAGPVEYGAVTLILLLVASGIVMRYFRGRRAKLVARAVHTQRILALMLLVLLLVHVASAED</sequence>
<accession>G0EHC1</accession>
<dbReference type="Proteomes" id="UP000001037">
    <property type="component" value="Chromosome"/>
</dbReference>
<evidence type="ECO:0000313" key="3">
    <source>
        <dbReference type="Proteomes" id="UP000001037"/>
    </source>
</evidence>
<feature type="transmembrane region" description="Helical" evidence="1">
    <location>
        <begin position="174"/>
        <end position="194"/>
    </location>
</feature>
<evidence type="ECO:0000313" key="2">
    <source>
        <dbReference type="EMBL" id="AEM38496.1"/>
    </source>
</evidence>
<dbReference type="HOGENOM" id="CLU_1381460_0_0_2"/>
<protein>
    <submittedName>
        <fullName evidence="2">Uncharacterized protein</fullName>
    </submittedName>
</protein>
<proteinExistence type="predicted"/>
<organism evidence="2 3">
    <name type="scientific">Pyrolobus fumarii (strain DSM 11204 / 1A)</name>
    <dbReference type="NCBI Taxonomy" id="694429"/>
    <lineage>
        <taxon>Archaea</taxon>
        <taxon>Thermoproteota</taxon>
        <taxon>Thermoprotei</taxon>
        <taxon>Desulfurococcales</taxon>
        <taxon>Pyrodictiaceae</taxon>
        <taxon>Pyrolobus</taxon>
    </lineage>
</organism>
<keyword evidence="1" id="KW-0472">Membrane</keyword>
<dbReference type="EMBL" id="CP002838">
    <property type="protein sequence ID" value="AEM38496.1"/>
    <property type="molecule type" value="Genomic_DNA"/>
</dbReference>
<dbReference type="AlphaFoldDB" id="G0EHC1"/>
<gene>
    <name evidence="2" type="ordered locus">Pyrfu_0627</name>
</gene>
<dbReference type="KEGG" id="pfm:Pyrfu_0627"/>
<keyword evidence="1" id="KW-1133">Transmembrane helix</keyword>
<keyword evidence="3" id="KW-1185">Reference proteome</keyword>
<feature type="transmembrane region" description="Helical" evidence="1">
    <location>
        <begin position="111"/>
        <end position="131"/>
    </location>
</feature>
<evidence type="ECO:0000256" key="1">
    <source>
        <dbReference type="SAM" id="Phobius"/>
    </source>
</evidence>
<dbReference type="eggNOG" id="ENOG502N5B7">
    <property type="taxonomic scope" value="Archaea"/>
</dbReference>
<name>G0EHC1_PYRF1</name>